<comment type="caution">
    <text evidence="7">The sequence shown here is derived from an EMBL/GenBank/DDBJ whole genome shotgun (WGS) entry which is preliminary data.</text>
</comment>
<dbReference type="PROSITE" id="PS51012">
    <property type="entry name" value="ABC_TM2"/>
    <property type="match status" value="1"/>
</dbReference>
<dbReference type="InterPro" id="IPR047817">
    <property type="entry name" value="ABC2_TM_bact-type"/>
</dbReference>
<feature type="transmembrane region" description="Helical" evidence="5">
    <location>
        <begin position="31"/>
        <end position="49"/>
    </location>
</feature>
<gene>
    <name evidence="7" type="ORF">S01H4_01794</name>
</gene>
<organism evidence="7">
    <name type="scientific">marine sediment metagenome</name>
    <dbReference type="NCBI Taxonomy" id="412755"/>
    <lineage>
        <taxon>unclassified sequences</taxon>
        <taxon>metagenomes</taxon>
        <taxon>ecological metagenomes</taxon>
    </lineage>
</organism>
<accession>X1BGB2</accession>
<dbReference type="InterPro" id="IPR000412">
    <property type="entry name" value="ABC_2_transport"/>
</dbReference>
<dbReference type="Pfam" id="PF01061">
    <property type="entry name" value="ABC2_membrane"/>
    <property type="match status" value="1"/>
</dbReference>
<sequence>MRRLIASLRIFVSGAWLSYIALFHWTHPASYIASKIIMPIASMLFFLYLGMSATGYDTAQFYIVGNALQIVAISAIYGVTMTVGHERNMGTLIYLIGSPANRLAIFLGRAFFNILDGMLGVVIGFIVGGLIGLDLTSANLPGLAITILISSISTCGLGLMLGSISLTALNVMFVNNTIFFLILVFSGANLPLDKMPAWMQVVSKWLPLTRSIKSARLFVSGASLTEVSLLLASEFAIGLAYALVGFIFFRWFEFQARKRGTLEAF</sequence>
<dbReference type="GO" id="GO:0043190">
    <property type="term" value="C:ATP-binding cassette (ABC) transporter complex"/>
    <property type="evidence" value="ECO:0007669"/>
    <property type="project" value="InterPro"/>
</dbReference>
<name>X1BGB2_9ZZZZ</name>
<dbReference type="EMBL" id="BART01000353">
    <property type="protein sequence ID" value="GAG71076.1"/>
    <property type="molecule type" value="Genomic_DNA"/>
</dbReference>
<dbReference type="PRINTS" id="PR00164">
    <property type="entry name" value="ABC2TRNSPORT"/>
</dbReference>
<keyword evidence="4 5" id="KW-0472">Membrane</keyword>
<evidence type="ECO:0000256" key="5">
    <source>
        <dbReference type="SAM" id="Phobius"/>
    </source>
</evidence>
<dbReference type="GO" id="GO:0140359">
    <property type="term" value="F:ABC-type transporter activity"/>
    <property type="evidence" value="ECO:0007669"/>
    <property type="project" value="InterPro"/>
</dbReference>
<feature type="transmembrane region" description="Helical" evidence="5">
    <location>
        <begin position="92"/>
        <end position="112"/>
    </location>
</feature>
<feature type="transmembrane region" description="Helical" evidence="5">
    <location>
        <begin position="119"/>
        <end position="136"/>
    </location>
</feature>
<evidence type="ECO:0000313" key="7">
    <source>
        <dbReference type="EMBL" id="GAG71076.1"/>
    </source>
</evidence>
<keyword evidence="3 5" id="KW-1133">Transmembrane helix</keyword>
<feature type="transmembrane region" description="Helical" evidence="5">
    <location>
        <begin position="142"/>
        <end position="161"/>
    </location>
</feature>
<dbReference type="PANTHER" id="PTHR43229">
    <property type="entry name" value="NODULATION PROTEIN J"/>
    <property type="match status" value="1"/>
</dbReference>
<evidence type="ECO:0000256" key="2">
    <source>
        <dbReference type="ARBA" id="ARBA00022692"/>
    </source>
</evidence>
<proteinExistence type="predicted"/>
<evidence type="ECO:0000259" key="6">
    <source>
        <dbReference type="PROSITE" id="PS51012"/>
    </source>
</evidence>
<feature type="transmembrane region" description="Helical" evidence="5">
    <location>
        <begin position="227"/>
        <end position="249"/>
    </location>
</feature>
<dbReference type="PIRSF" id="PIRSF006648">
    <property type="entry name" value="DrrB"/>
    <property type="match status" value="1"/>
</dbReference>
<feature type="domain" description="ABC transmembrane type-2" evidence="6">
    <location>
        <begin position="25"/>
        <end position="252"/>
    </location>
</feature>
<comment type="subcellular location">
    <subcellularLocation>
        <location evidence="1">Membrane</location>
        <topology evidence="1">Multi-pass membrane protein</topology>
    </subcellularLocation>
</comment>
<evidence type="ECO:0000256" key="3">
    <source>
        <dbReference type="ARBA" id="ARBA00022989"/>
    </source>
</evidence>
<evidence type="ECO:0000256" key="1">
    <source>
        <dbReference type="ARBA" id="ARBA00004141"/>
    </source>
</evidence>
<feature type="transmembrane region" description="Helical" evidence="5">
    <location>
        <begin position="173"/>
        <end position="192"/>
    </location>
</feature>
<dbReference type="AlphaFoldDB" id="X1BGB2"/>
<evidence type="ECO:0000256" key="4">
    <source>
        <dbReference type="ARBA" id="ARBA00023136"/>
    </source>
</evidence>
<feature type="transmembrane region" description="Helical" evidence="5">
    <location>
        <begin position="7"/>
        <end position="25"/>
    </location>
</feature>
<dbReference type="InterPro" id="IPR051784">
    <property type="entry name" value="Nod_factor_ABC_transporter"/>
</dbReference>
<feature type="transmembrane region" description="Helical" evidence="5">
    <location>
        <begin position="61"/>
        <end position="80"/>
    </location>
</feature>
<reference evidence="7" key="1">
    <citation type="journal article" date="2014" name="Front. Microbiol.">
        <title>High frequency of phylogenetically diverse reductive dehalogenase-homologous genes in deep subseafloor sedimentary metagenomes.</title>
        <authorList>
            <person name="Kawai M."/>
            <person name="Futagami T."/>
            <person name="Toyoda A."/>
            <person name="Takaki Y."/>
            <person name="Nishi S."/>
            <person name="Hori S."/>
            <person name="Arai W."/>
            <person name="Tsubouchi T."/>
            <person name="Morono Y."/>
            <person name="Uchiyama I."/>
            <person name="Ito T."/>
            <person name="Fujiyama A."/>
            <person name="Inagaki F."/>
            <person name="Takami H."/>
        </authorList>
    </citation>
    <scope>NUCLEOTIDE SEQUENCE</scope>
    <source>
        <strain evidence="7">Expedition CK06-06</strain>
    </source>
</reference>
<keyword evidence="2 5" id="KW-0812">Transmembrane</keyword>
<dbReference type="PANTHER" id="PTHR43229:SF6">
    <property type="entry name" value="ABC-TYPE MULTIDRUG TRANSPORT SYSTEM, PERMEASE COMPONENT"/>
    <property type="match status" value="1"/>
</dbReference>
<dbReference type="InterPro" id="IPR013525">
    <property type="entry name" value="ABC2_TM"/>
</dbReference>
<protein>
    <recommendedName>
        <fullName evidence="6">ABC transmembrane type-2 domain-containing protein</fullName>
    </recommendedName>
</protein>